<sequence>MNTTTIRTVEINGTTYYAITDIFKETDFDITDYQIKNIVSKGSVTKQSIGSANKNLLINLAGLKQIVKRSKSEKLPNLKKFIAEINKQPRKHPESDNSLISKDNVKRFNNGIFDLLVEMTGDGTGLFEAESVGKCLGFTTVATSGNEVVRWARINDLLKTATTSGLKIKKGDYISFQMVFKLAFKASNKRAEDFTDFLAIEVLPQIMLTGSYSLPNTPQSNITAQEVHLLKLKEKAFDKAVEKIAFENSCYTMTQAAEQLGMSVRQFTSLLKDNGLIYYDDNAKIMATDPNSKLFYLRKFHESKNSAIVQTKVTPFGLENFRLMFVSDSLNLLDLLEA</sequence>
<organism evidence="2 3">
    <name type="scientific">Lactococcus lactis subsp. lactis</name>
    <name type="common">Streptococcus lactis</name>
    <dbReference type="NCBI Taxonomy" id="1360"/>
    <lineage>
        <taxon>Bacteria</taxon>
        <taxon>Bacillati</taxon>
        <taxon>Bacillota</taxon>
        <taxon>Bacilli</taxon>
        <taxon>Lactobacillales</taxon>
        <taxon>Streptococcaceae</taxon>
        <taxon>Lactococcus</taxon>
    </lineage>
</organism>
<protein>
    <submittedName>
        <fullName evidence="2">Phage antirepressor protein</fullName>
    </submittedName>
</protein>
<accession>A0A0V8CXB3</accession>
<dbReference type="EMBL" id="LKLP01000116">
    <property type="protein sequence ID" value="KSU05971.1"/>
    <property type="molecule type" value="Genomic_DNA"/>
</dbReference>
<gene>
    <name evidence="2" type="ORF">LMG8520_2280</name>
</gene>
<evidence type="ECO:0000313" key="3">
    <source>
        <dbReference type="Proteomes" id="UP000054230"/>
    </source>
</evidence>
<comment type="caution">
    <text evidence="2">The sequence shown here is derived from an EMBL/GenBank/DDBJ whole genome shotgun (WGS) entry which is preliminary data.</text>
</comment>
<dbReference type="PATRIC" id="fig|1360.106.peg.1371"/>
<dbReference type="RefSeq" id="WP_058210392.1">
    <property type="nucleotide sequence ID" value="NZ_LKLP01000116.1"/>
</dbReference>
<evidence type="ECO:0000259" key="1">
    <source>
        <dbReference type="Pfam" id="PF03374"/>
    </source>
</evidence>
<dbReference type="AlphaFoldDB" id="A0A0V8CXB3"/>
<feature type="domain" description="Antirepressor protein C-terminal" evidence="1">
    <location>
        <begin position="239"/>
        <end position="323"/>
    </location>
</feature>
<evidence type="ECO:0000313" key="2">
    <source>
        <dbReference type="EMBL" id="KSU05971.1"/>
    </source>
</evidence>
<proteinExistence type="predicted"/>
<dbReference type="GO" id="GO:0003677">
    <property type="term" value="F:DNA binding"/>
    <property type="evidence" value="ECO:0007669"/>
    <property type="project" value="InterPro"/>
</dbReference>
<dbReference type="InterPro" id="IPR005039">
    <property type="entry name" value="Ant_C"/>
</dbReference>
<reference evidence="3" key="1">
    <citation type="submission" date="2015-10" db="EMBL/GenBank/DDBJ databases">
        <title>Draft Genome Sequences of 11 Lactococcus lactis subspecies cremoris strains.</title>
        <authorList>
            <person name="Wels M."/>
            <person name="Backus L."/>
            <person name="Boekhorst J."/>
            <person name="Dijkstra A."/>
            <person name="Beerthuizen M."/>
            <person name="Kelly W."/>
            <person name="Siezen R."/>
            <person name="Bachmann H."/>
            <person name="Van Hijum S."/>
        </authorList>
    </citation>
    <scope>NUCLEOTIDE SEQUENCE [LARGE SCALE GENOMIC DNA]</scope>
    <source>
        <strain evidence="3">LMG8520</strain>
    </source>
</reference>
<dbReference type="Proteomes" id="UP000054230">
    <property type="component" value="Unassembled WGS sequence"/>
</dbReference>
<dbReference type="Pfam" id="PF03374">
    <property type="entry name" value="ANT"/>
    <property type="match status" value="1"/>
</dbReference>
<name>A0A0V8CXB3_LACLL</name>